<dbReference type="SUPFAM" id="SSF52540">
    <property type="entry name" value="P-loop containing nucleoside triphosphate hydrolases"/>
    <property type="match status" value="1"/>
</dbReference>
<evidence type="ECO:0000256" key="5">
    <source>
        <dbReference type="ARBA" id="ARBA00022821"/>
    </source>
</evidence>
<dbReference type="GO" id="GO:0005524">
    <property type="term" value="F:ATP binding"/>
    <property type="evidence" value="ECO:0007669"/>
    <property type="project" value="UniProtKB-KW"/>
</dbReference>
<dbReference type="InterPro" id="IPR056789">
    <property type="entry name" value="LRR_R13L1-DRL21"/>
</dbReference>
<evidence type="ECO:0000256" key="4">
    <source>
        <dbReference type="ARBA" id="ARBA00022741"/>
    </source>
</evidence>
<proteinExistence type="inferred from homology"/>
<feature type="domain" description="R13L1/DRL21-like LRR repeat region" evidence="9">
    <location>
        <begin position="471"/>
        <end position="517"/>
    </location>
</feature>
<dbReference type="Gene3D" id="3.80.10.10">
    <property type="entry name" value="Ribonuclease Inhibitor"/>
    <property type="match status" value="3"/>
</dbReference>
<feature type="domain" description="NB-ARC" evidence="7">
    <location>
        <begin position="5"/>
        <end position="168"/>
    </location>
</feature>
<keyword evidence="2" id="KW-0433">Leucine-rich repeat</keyword>
<evidence type="ECO:0000256" key="6">
    <source>
        <dbReference type="ARBA" id="ARBA00022840"/>
    </source>
</evidence>
<dbReference type="InterPro" id="IPR042197">
    <property type="entry name" value="Apaf_helical"/>
</dbReference>
<dbReference type="GO" id="GO:0043531">
    <property type="term" value="F:ADP binding"/>
    <property type="evidence" value="ECO:0007669"/>
    <property type="project" value="InterPro"/>
</dbReference>
<dbReference type="Gene3D" id="1.10.10.10">
    <property type="entry name" value="Winged helix-like DNA-binding domain superfamily/Winged helix DNA-binding domain"/>
    <property type="match status" value="1"/>
</dbReference>
<sequence>MIIGKLVDGMHDQDHLSVYAIWGMGGLGKTTLAQIVYNDDRVKSHFNLQIWICVSDDFRVKRLVKAIIESIDRDVCKDTELDPLQRLLRERLQGRRFLLVLDDVWNENQVVWDDLKEVLRCGSKGSVLLVTTRIEKVALMMATMDVHHIGCLSEEDSWFLFRQRAFTTGVEEESHIAIGKTIVKKCGGVPLAIKALGSLMRFKSHESEWLAIKESEIWQLSDDENDIFPALRLSYYNLAPQMRQCFAYCCLFPKDHVMKEKQLIQLWMANGFVPSQDQNDLYFSGHLIFKELVWRSFLQDVEINSKGDVTCKMHDLMHDLAVSIMKHETCIPEYGKVMEIPKTLRHLSFDIHQFGQIWITRESSNFQTLKLMNSDELLELPRGLKVMKNLYFLEIEWFDSLLCTPPGLGDLIYLRELSIFIVGQDASHQIDQLKELNLGGSLSIGGLENVSNTEDAKKANLMTKNDLTSLGSKFPNWMSALALKNLKKVSLKSCRRCEHLPPLGKLPSLTDLNLYGMDSLKYLDDERYVNGEIPFPVLTTLSITDMPNLVEFRRGNSVESFACLKEIKIRCPKLRGLPFLPTLRSLDISGSISATLLGSLRFLTSLTSLKLSDIPELAAFPEGFLQNNNALETLRIDSLPITTLSNVLDNLSALKVLYLRNCNHLEFLPEGLKNLGSLETLDIFGCDGLRLFPAATMEHLSSLRYLSFGKCKKLKPLSGPMKQTTALRDLVLFMLPELKDLPESMQLFSALQWLCIAYCEGLCSLPDWLGSLESLSALRICQCKNLSSLSDGFKTPESLWFLHIFGCPELEKRCKKPEGEYWPKISHIDTIIIGGKLVQDMRR</sequence>
<protein>
    <submittedName>
        <fullName evidence="10">Disease resistance protein RGA1</fullName>
    </submittedName>
</protein>
<feature type="domain" description="R13L1/DRL21-like LRR repeat region" evidence="9">
    <location>
        <begin position="430"/>
        <end position="470"/>
    </location>
</feature>
<gene>
    <name evidence="10" type="ORF">Sangu_0200400</name>
</gene>
<dbReference type="FunFam" id="1.10.10.10:FF:000322">
    <property type="entry name" value="Probable disease resistance protein At1g63360"/>
    <property type="match status" value="1"/>
</dbReference>
<evidence type="ECO:0000256" key="2">
    <source>
        <dbReference type="ARBA" id="ARBA00022614"/>
    </source>
</evidence>
<accession>A0AAW2RP89</accession>
<dbReference type="PANTHER" id="PTHR36766">
    <property type="entry name" value="PLANT BROAD-SPECTRUM MILDEW RESISTANCE PROTEIN RPW8"/>
    <property type="match status" value="1"/>
</dbReference>
<evidence type="ECO:0000256" key="3">
    <source>
        <dbReference type="ARBA" id="ARBA00022737"/>
    </source>
</evidence>
<dbReference type="Gene3D" id="1.10.8.430">
    <property type="entry name" value="Helical domain of apoptotic protease-activating factors"/>
    <property type="match status" value="1"/>
</dbReference>
<comment type="similarity">
    <text evidence="1">Belongs to the disease resistance NB-LRR family.</text>
</comment>
<dbReference type="Gene3D" id="3.40.50.300">
    <property type="entry name" value="P-loop containing nucleotide triphosphate hydrolases"/>
    <property type="match status" value="1"/>
</dbReference>
<dbReference type="AlphaFoldDB" id="A0AAW2RP89"/>
<dbReference type="GO" id="GO:0051607">
    <property type="term" value="P:defense response to virus"/>
    <property type="evidence" value="ECO:0007669"/>
    <property type="project" value="UniProtKB-ARBA"/>
</dbReference>
<dbReference type="Pfam" id="PF23559">
    <property type="entry name" value="WHD_DRP"/>
    <property type="match status" value="1"/>
</dbReference>
<reference evidence="10" key="1">
    <citation type="submission" date="2020-06" db="EMBL/GenBank/DDBJ databases">
        <authorList>
            <person name="Li T."/>
            <person name="Hu X."/>
            <person name="Zhang T."/>
            <person name="Song X."/>
            <person name="Zhang H."/>
            <person name="Dai N."/>
            <person name="Sheng W."/>
            <person name="Hou X."/>
            <person name="Wei L."/>
        </authorList>
    </citation>
    <scope>NUCLEOTIDE SEQUENCE</scope>
    <source>
        <strain evidence="10">G01</strain>
        <tissue evidence="10">Leaf</tissue>
    </source>
</reference>
<dbReference type="PRINTS" id="PR00364">
    <property type="entry name" value="DISEASERSIST"/>
</dbReference>
<dbReference type="InterPro" id="IPR002182">
    <property type="entry name" value="NB-ARC"/>
</dbReference>
<feature type="domain" description="Disease resistance protein winged helix" evidence="8">
    <location>
        <begin position="251"/>
        <end position="321"/>
    </location>
</feature>
<keyword evidence="6" id="KW-0067">ATP-binding</keyword>
<dbReference type="InterPro" id="IPR027417">
    <property type="entry name" value="P-loop_NTPase"/>
</dbReference>
<dbReference type="InterPro" id="IPR032675">
    <property type="entry name" value="LRR_dom_sf"/>
</dbReference>
<evidence type="ECO:0000256" key="1">
    <source>
        <dbReference type="ARBA" id="ARBA00008894"/>
    </source>
</evidence>
<dbReference type="FunFam" id="3.40.50.300:FF:001091">
    <property type="entry name" value="Probable disease resistance protein At1g61300"/>
    <property type="match status" value="1"/>
</dbReference>
<keyword evidence="3" id="KW-0677">Repeat</keyword>
<evidence type="ECO:0000259" key="7">
    <source>
        <dbReference type="Pfam" id="PF00931"/>
    </source>
</evidence>
<dbReference type="PANTHER" id="PTHR36766:SF47">
    <property type="entry name" value="NB-ARC DOMAIN-CONTAINING PROTEIN"/>
    <property type="match status" value="1"/>
</dbReference>
<keyword evidence="5" id="KW-0611">Plant defense</keyword>
<evidence type="ECO:0000313" key="10">
    <source>
        <dbReference type="EMBL" id="KAL0381361.1"/>
    </source>
</evidence>
<name>A0AAW2RP89_9LAMI</name>
<keyword evidence="4" id="KW-0547">Nucleotide-binding</keyword>
<evidence type="ECO:0000259" key="9">
    <source>
        <dbReference type="Pfam" id="PF25019"/>
    </source>
</evidence>
<comment type="caution">
    <text evidence="10">The sequence shown here is derived from an EMBL/GenBank/DDBJ whole genome shotgun (WGS) entry which is preliminary data.</text>
</comment>
<dbReference type="Pfam" id="PF25019">
    <property type="entry name" value="LRR_R13L1-DRL21"/>
    <property type="match status" value="2"/>
</dbReference>
<evidence type="ECO:0000259" key="8">
    <source>
        <dbReference type="Pfam" id="PF23559"/>
    </source>
</evidence>
<dbReference type="EMBL" id="JACGWK010000001">
    <property type="protein sequence ID" value="KAL0381361.1"/>
    <property type="molecule type" value="Genomic_DNA"/>
</dbReference>
<dbReference type="SUPFAM" id="SSF52058">
    <property type="entry name" value="L domain-like"/>
    <property type="match status" value="2"/>
</dbReference>
<dbReference type="Pfam" id="PF00931">
    <property type="entry name" value="NB-ARC"/>
    <property type="match status" value="1"/>
</dbReference>
<reference evidence="10" key="2">
    <citation type="journal article" date="2024" name="Plant">
        <title>Genomic evolution and insights into agronomic trait innovations of Sesamum species.</title>
        <authorList>
            <person name="Miao H."/>
            <person name="Wang L."/>
            <person name="Qu L."/>
            <person name="Liu H."/>
            <person name="Sun Y."/>
            <person name="Le M."/>
            <person name="Wang Q."/>
            <person name="Wei S."/>
            <person name="Zheng Y."/>
            <person name="Lin W."/>
            <person name="Duan Y."/>
            <person name="Cao H."/>
            <person name="Xiong S."/>
            <person name="Wang X."/>
            <person name="Wei L."/>
            <person name="Li C."/>
            <person name="Ma Q."/>
            <person name="Ju M."/>
            <person name="Zhao R."/>
            <person name="Li G."/>
            <person name="Mu C."/>
            <person name="Tian Q."/>
            <person name="Mei H."/>
            <person name="Zhang T."/>
            <person name="Gao T."/>
            <person name="Zhang H."/>
        </authorList>
    </citation>
    <scope>NUCLEOTIDE SEQUENCE</scope>
    <source>
        <strain evidence="10">G01</strain>
    </source>
</reference>
<organism evidence="10">
    <name type="scientific">Sesamum angustifolium</name>
    <dbReference type="NCBI Taxonomy" id="2727405"/>
    <lineage>
        <taxon>Eukaryota</taxon>
        <taxon>Viridiplantae</taxon>
        <taxon>Streptophyta</taxon>
        <taxon>Embryophyta</taxon>
        <taxon>Tracheophyta</taxon>
        <taxon>Spermatophyta</taxon>
        <taxon>Magnoliopsida</taxon>
        <taxon>eudicotyledons</taxon>
        <taxon>Gunneridae</taxon>
        <taxon>Pentapetalae</taxon>
        <taxon>asterids</taxon>
        <taxon>lamiids</taxon>
        <taxon>Lamiales</taxon>
        <taxon>Pedaliaceae</taxon>
        <taxon>Sesamum</taxon>
    </lineage>
</organism>
<dbReference type="InterPro" id="IPR058922">
    <property type="entry name" value="WHD_DRP"/>
</dbReference>
<dbReference type="InterPro" id="IPR036388">
    <property type="entry name" value="WH-like_DNA-bd_sf"/>
</dbReference>